<evidence type="ECO:0000256" key="1">
    <source>
        <dbReference type="SAM" id="Phobius"/>
    </source>
</evidence>
<dbReference type="AlphaFoldDB" id="A0A1E5G7Q0"/>
<organism evidence="2 3">
    <name type="scientific">Enterococcus termitis</name>
    <dbReference type="NCBI Taxonomy" id="332950"/>
    <lineage>
        <taxon>Bacteria</taxon>
        <taxon>Bacillati</taxon>
        <taxon>Bacillota</taxon>
        <taxon>Bacilli</taxon>
        <taxon>Lactobacillales</taxon>
        <taxon>Enterococcaceae</taxon>
        <taxon>Enterococcus</taxon>
    </lineage>
</organism>
<sequence length="134" mass="15184">MNLSFKLFGSTALVFLALDLIWLFLISKKIYQNYLGDLMGETKIFPAVVFYFIYVIAVLFFVIHPAVEKDSLLYALGAGALFGLVCYGTYDLTNLATIKNWPYFITIIDLIWGMFVTGATSGIVVFVAQHFNWR</sequence>
<keyword evidence="1" id="KW-0812">Transmembrane</keyword>
<evidence type="ECO:0000313" key="2">
    <source>
        <dbReference type="EMBL" id="OEG08671.1"/>
    </source>
</evidence>
<gene>
    <name evidence="2" type="ORF">BCR25_12065</name>
</gene>
<evidence type="ECO:0008006" key="4">
    <source>
        <dbReference type="Google" id="ProtNLM"/>
    </source>
</evidence>
<dbReference type="InterPro" id="IPR018687">
    <property type="entry name" value="DUF2177_membr"/>
</dbReference>
<dbReference type="OrthoDB" id="166547at2"/>
<protein>
    <recommendedName>
        <fullName evidence="4">DUF2177 domain-containing protein</fullName>
    </recommendedName>
</protein>
<reference evidence="3" key="1">
    <citation type="submission" date="2016-09" db="EMBL/GenBank/DDBJ databases">
        <authorList>
            <person name="Gulvik C.A."/>
        </authorList>
    </citation>
    <scope>NUCLEOTIDE SEQUENCE [LARGE SCALE GENOMIC DNA]</scope>
    <source>
        <strain evidence="3">LMG 8895</strain>
    </source>
</reference>
<comment type="caution">
    <text evidence="2">The sequence shown here is derived from an EMBL/GenBank/DDBJ whole genome shotgun (WGS) entry which is preliminary data.</text>
</comment>
<dbReference type="Proteomes" id="UP000095094">
    <property type="component" value="Unassembled WGS sequence"/>
</dbReference>
<accession>A0A1E5G7Q0</accession>
<keyword evidence="1" id="KW-0472">Membrane</keyword>
<feature type="transmembrane region" description="Helical" evidence="1">
    <location>
        <begin position="72"/>
        <end position="90"/>
    </location>
</feature>
<dbReference type="RefSeq" id="WP_069664991.1">
    <property type="nucleotide sequence ID" value="NZ_JBHUJJ010000001.1"/>
</dbReference>
<feature type="transmembrane region" description="Helical" evidence="1">
    <location>
        <begin position="102"/>
        <end position="128"/>
    </location>
</feature>
<dbReference type="Pfam" id="PF09945">
    <property type="entry name" value="DUF2177"/>
    <property type="match status" value="1"/>
</dbReference>
<feature type="transmembrane region" description="Helical" evidence="1">
    <location>
        <begin position="7"/>
        <end position="24"/>
    </location>
</feature>
<feature type="transmembrane region" description="Helical" evidence="1">
    <location>
        <begin position="44"/>
        <end position="63"/>
    </location>
</feature>
<keyword evidence="1" id="KW-1133">Transmembrane helix</keyword>
<proteinExistence type="predicted"/>
<dbReference type="EMBL" id="MIJY01000046">
    <property type="protein sequence ID" value="OEG08671.1"/>
    <property type="molecule type" value="Genomic_DNA"/>
</dbReference>
<name>A0A1E5G7Q0_9ENTE</name>
<keyword evidence="3" id="KW-1185">Reference proteome</keyword>
<evidence type="ECO:0000313" key="3">
    <source>
        <dbReference type="Proteomes" id="UP000095094"/>
    </source>
</evidence>